<dbReference type="RefSeq" id="WP_092777368.1">
    <property type="nucleotide sequence ID" value="NZ_FORA01000001.1"/>
</dbReference>
<protein>
    <submittedName>
        <fullName evidence="2">Uncharacterized protein</fullName>
    </submittedName>
</protein>
<name>A0A1I3I5N4_9RHOB</name>
<dbReference type="AlphaFoldDB" id="A0A1I3I5N4"/>
<proteinExistence type="predicted"/>
<dbReference type="EMBL" id="FORA01000001">
    <property type="protein sequence ID" value="SFI43295.1"/>
    <property type="molecule type" value="Genomic_DNA"/>
</dbReference>
<evidence type="ECO:0000256" key="1">
    <source>
        <dbReference type="SAM" id="Phobius"/>
    </source>
</evidence>
<keyword evidence="1" id="KW-0812">Transmembrane</keyword>
<keyword evidence="1" id="KW-1133">Transmembrane helix</keyword>
<organism evidence="2 3">
    <name type="scientific">Jannaschia pohangensis</name>
    <dbReference type="NCBI Taxonomy" id="390807"/>
    <lineage>
        <taxon>Bacteria</taxon>
        <taxon>Pseudomonadati</taxon>
        <taxon>Pseudomonadota</taxon>
        <taxon>Alphaproteobacteria</taxon>
        <taxon>Rhodobacterales</taxon>
        <taxon>Roseobacteraceae</taxon>
        <taxon>Jannaschia</taxon>
    </lineage>
</organism>
<gene>
    <name evidence="2" type="ORF">SAMN04488095_0826</name>
</gene>
<feature type="transmembrane region" description="Helical" evidence="1">
    <location>
        <begin position="16"/>
        <end position="38"/>
    </location>
</feature>
<dbReference type="OrthoDB" id="312624at2"/>
<sequence>MRTITLESFGSGGYEIVALIVIGGIALVALVAIGGLVLMVRKRGVGRLIGAALVFGVLALLIGPWLSAQIPARQQAARIEAASFWPETLDLSGRHVLVIRNSSYCDFCTPLVTRTGAASVYLAYTDLMDWTDDGWPGLSAWRLPLGGGVRLVPDPAAEPAYGYPDDPGLDWQEAPVPDRVDIVISLDEQDFFVATQRTTSGLGEEDALDVRWSLHVYEVPGGQIGNLTEADLVARMMQVRPDIPRPFFPITSDAPFLPDGAGYDAVLSRWFCGTDAAPDCVDFFPG</sequence>
<dbReference type="STRING" id="390807.SAMN04488095_0826"/>
<keyword evidence="1" id="KW-0472">Membrane</keyword>
<keyword evidence="3" id="KW-1185">Reference proteome</keyword>
<feature type="transmembrane region" description="Helical" evidence="1">
    <location>
        <begin position="45"/>
        <end position="66"/>
    </location>
</feature>
<accession>A0A1I3I5N4</accession>
<evidence type="ECO:0000313" key="3">
    <source>
        <dbReference type="Proteomes" id="UP000199110"/>
    </source>
</evidence>
<dbReference type="Proteomes" id="UP000199110">
    <property type="component" value="Unassembled WGS sequence"/>
</dbReference>
<evidence type="ECO:0000313" key="2">
    <source>
        <dbReference type="EMBL" id="SFI43295.1"/>
    </source>
</evidence>
<reference evidence="2 3" key="1">
    <citation type="submission" date="2016-10" db="EMBL/GenBank/DDBJ databases">
        <authorList>
            <person name="de Groot N.N."/>
        </authorList>
    </citation>
    <scope>NUCLEOTIDE SEQUENCE [LARGE SCALE GENOMIC DNA]</scope>
    <source>
        <strain evidence="2 3">DSM 19073</strain>
    </source>
</reference>